<evidence type="ECO:0000313" key="2">
    <source>
        <dbReference type="Proteomes" id="UP000789342"/>
    </source>
</evidence>
<organism evidence="1 2">
    <name type="scientific">Acaulospora morrowiae</name>
    <dbReference type="NCBI Taxonomy" id="94023"/>
    <lineage>
        <taxon>Eukaryota</taxon>
        <taxon>Fungi</taxon>
        <taxon>Fungi incertae sedis</taxon>
        <taxon>Mucoromycota</taxon>
        <taxon>Glomeromycotina</taxon>
        <taxon>Glomeromycetes</taxon>
        <taxon>Diversisporales</taxon>
        <taxon>Acaulosporaceae</taxon>
        <taxon>Acaulospora</taxon>
    </lineage>
</organism>
<reference evidence="1" key="1">
    <citation type="submission" date="2021-06" db="EMBL/GenBank/DDBJ databases">
        <authorList>
            <person name="Kallberg Y."/>
            <person name="Tangrot J."/>
            <person name="Rosling A."/>
        </authorList>
    </citation>
    <scope>NUCLEOTIDE SEQUENCE</scope>
    <source>
        <strain evidence="1">CL551</strain>
    </source>
</reference>
<comment type="caution">
    <text evidence="1">The sequence shown here is derived from an EMBL/GenBank/DDBJ whole genome shotgun (WGS) entry which is preliminary data.</text>
</comment>
<gene>
    <name evidence="1" type="ORF">AMORRO_LOCUS2409</name>
</gene>
<dbReference type="EMBL" id="CAJVPV010001014">
    <property type="protein sequence ID" value="CAG8483188.1"/>
    <property type="molecule type" value="Genomic_DNA"/>
</dbReference>
<proteinExistence type="predicted"/>
<dbReference type="OrthoDB" id="2013972at2759"/>
<dbReference type="Proteomes" id="UP000789342">
    <property type="component" value="Unassembled WGS sequence"/>
</dbReference>
<protein>
    <submittedName>
        <fullName evidence="1">13970_t:CDS:1</fullName>
    </submittedName>
</protein>
<dbReference type="AlphaFoldDB" id="A0A9N8Z9J8"/>
<name>A0A9N8Z9J8_9GLOM</name>
<sequence length="123" mass="14059">MLGHRLGPVSTKMFDAVCKMQASRNLDADPSDRLRSRLEQNGKLEDIHEEKNMMLHKTEEGNLGKAVVDNTKNVFRNMKPALQPILGITSEEYDEMMNVFGRELEDNASYLDVCRAYGRKKNI</sequence>
<keyword evidence="2" id="KW-1185">Reference proteome</keyword>
<evidence type="ECO:0000313" key="1">
    <source>
        <dbReference type="EMBL" id="CAG8483188.1"/>
    </source>
</evidence>
<accession>A0A9N8Z9J8</accession>